<keyword evidence="3" id="KW-1185">Reference proteome</keyword>
<accession>A0A1G9ITK2</accession>
<dbReference type="AlphaFoldDB" id="A0A1G9ITK2"/>
<evidence type="ECO:0000313" key="3">
    <source>
        <dbReference type="Proteomes" id="UP000198654"/>
    </source>
</evidence>
<sequence length="349" mass="39433">MTDTRTTARVEALRQWIAPQHGLPPSQARLELAAGDASFRRYFRLWLADGRTRIIMDAPPDKENSQPFVAIADDWRRAGLPVPALYAMDLDLGFIELEDLGDAALHLCFEAGDCEAAATQGCYERALTLLDALQNRAPCESLPPYDDALLGRELDLFPQWCLEKLLAIAPPPCWQASRARLIEIALDQPRVAVHRDFDAMNLMRRDDELWLIDFQDAVCGPLSYDLISLLRGRYCRFSRARYTAWVDAFRQRAIADGRLPTVTDAEAFLFMSDAMAAQRAIKVLGIFCRLTLRDGKQGYLERMPHFLAHLRDSLEAWPEFAELLGWLDAVFSPALDAELIRRGIRGVSP</sequence>
<feature type="domain" description="Aminoglycoside phosphotransferase" evidence="1">
    <location>
        <begin position="31"/>
        <end position="241"/>
    </location>
</feature>
<dbReference type="OrthoDB" id="9809275at2"/>
<protein>
    <recommendedName>
        <fullName evidence="1">Aminoglycoside phosphotransferase domain-containing protein</fullName>
    </recommendedName>
</protein>
<dbReference type="Gene3D" id="3.90.1200.10">
    <property type="match status" value="1"/>
</dbReference>
<dbReference type="SUPFAM" id="SSF56112">
    <property type="entry name" value="Protein kinase-like (PK-like)"/>
    <property type="match status" value="1"/>
</dbReference>
<gene>
    <name evidence="2" type="ORF">SAMN05661010_01327</name>
</gene>
<dbReference type="Gene3D" id="3.30.200.20">
    <property type="entry name" value="Phosphorylase Kinase, domain 1"/>
    <property type="match status" value="1"/>
</dbReference>
<dbReference type="InterPro" id="IPR011009">
    <property type="entry name" value="Kinase-like_dom_sf"/>
</dbReference>
<organism evidence="2 3">
    <name type="scientific">Modicisalibacter muralis</name>
    <dbReference type="NCBI Taxonomy" id="119000"/>
    <lineage>
        <taxon>Bacteria</taxon>
        <taxon>Pseudomonadati</taxon>
        <taxon>Pseudomonadota</taxon>
        <taxon>Gammaproteobacteria</taxon>
        <taxon>Oceanospirillales</taxon>
        <taxon>Halomonadaceae</taxon>
        <taxon>Modicisalibacter</taxon>
    </lineage>
</organism>
<name>A0A1G9ITK2_9GAMM</name>
<evidence type="ECO:0000259" key="1">
    <source>
        <dbReference type="Pfam" id="PF01636"/>
    </source>
</evidence>
<proteinExistence type="predicted"/>
<evidence type="ECO:0000313" key="2">
    <source>
        <dbReference type="EMBL" id="SDL28386.1"/>
    </source>
</evidence>
<dbReference type="Pfam" id="PF01636">
    <property type="entry name" value="APH"/>
    <property type="match status" value="1"/>
</dbReference>
<dbReference type="RefSeq" id="WP_089726733.1">
    <property type="nucleotide sequence ID" value="NZ_FNGI01000002.1"/>
</dbReference>
<dbReference type="EMBL" id="FNGI01000002">
    <property type="protein sequence ID" value="SDL28386.1"/>
    <property type="molecule type" value="Genomic_DNA"/>
</dbReference>
<dbReference type="InterPro" id="IPR002575">
    <property type="entry name" value="Aminoglycoside_PTrfase"/>
</dbReference>
<dbReference type="Proteomes" id="UP000198654">
    <property type="component" value="Unassembled WGS sequence"/>
</dbReference>
<dbReference type="STRING" id="119000.SAMN05661010_01327"/>
<reference evidence="2 3" key="1">
    <citation type="submission" date="2016-10" db="EMBL/GenBank/DDBJ databases">
        <authorList>
            <person name="de Groot N.N."/>
        </authorList>
    </citation>
    <scope>NUCLEOTIDE SEQUENCE [LARGE SCALE GENOMIC DNA]</scope>
    <source>
        <strain evidence="2 3">DSM 14789</strain>
    </source>
</reference>